<evidence type="ECO:0000313" key="2">
    <source>
        <dbReference type="Proteomes" id="UP001431784"/>
    </source>
</evidence>
<evidence type="ECO:0008006" key="3">
    <source>
        <dbReference type="Google" id="ProtNLM"/>
    </source>
</evidence>
<accession>A0ABT5TDE1</accession>
<gene>
    <name evidence="1" type="ORF">PUT78_18790</name>
</gene>
<dbReference type="EMBL" id="JAQZSM010000025">
    <property type="protein sequence ID" value="MDD7973136.1"/>
    <property type="molecule type" value="Genomic_DNA"/>
</dbReference>
<dbReference type="Proteomes" id="UP001431784">
    <property type="component" value="Unassembled WGS sequence"/>
</dbReference>
<keyword evidence="2" id="KW-1185">Reference proteome</keyword>
<organism evidence="1 2">
    <name type="scientific">Roseinatronobacter alkalisoli</name>
    <dbReference type="NCBI Taxonomy" id="3028235"/>
    <lineage>
        <taxon>Bacteria</taxon>
        <taxon>Pseudomonadati</taxon>
        <taxon>Pseudomonadota</taxon>
        <taxon>Alphaproteobacteria</taxon>
        <taxon>Rhodobacterales</taxon>
        <taxon>Paracoccaceae</taxon>
        <taxon>Roseinatronobacter</taxon>
    </lineage>
</organism>
<dbReference type="NCBIfam" id="TIGR04099">
    <property type="entry name" value="biosn_Pnap_2097"/>
    <property type="match status" value="1"/>
</dbReference>
<proteinExistence type="predicted"/>
<dbReference type="Gene3D" id="3.10.129.10">
    <property type="entry name" value="Hotdog Thioesterase"/>
    <property type="match status" value="1"/>
</dbReference>
<protein>
    <recommendedName>
        <fullName evidence="3">Biosynthetic protein (TIGR04099 family)</fullName>
    </recommendedName>
</protein>
<name>A0ABT5TDE1_9RHOB</name>
<comment type="caution">
    <text evidence="1">The sequence shown here is derived from an EMBL/GenBank/DDBJ whole genome shotgun (WGS) entry which is preliminary data.</text>
</comment>
<evidence type="ECO:0000313" key="1">
    <source>
        <dbReference type="EMBL" id="MDD7973136.1"/>
    </source>
</evidence>
<sequence length="267" mass="29042">MTSVAIACCSGPVFQVNNLMLGMAQLAPAGLSEQWLLRYCGDEHWRMVATALGQNDVIFRAADGRPVYAAFCTTSLKFHPAGRALLGQEVRIASALHAVSDTRTGSCHMITSQGGILAELRMISTFVSHDNSGSNKRIVRNSVLGQMHLPAADAALARLDCQARAMSRKMRLVHPADSTPVYAERPIPSLDFNAVGLLYFPTFSRLAETAEHARPSQPAPLLQRDVVYLGNLDQGDTVQMFGQGKRWFMARQDGALIAAGFTRRGAR</sequence>
<dbReference type="RefSeq" id="WP_274353808.1">
    <property type="nucleotide sequence ID" value="NZ_JAQZSM010000025.1"/>
</dbReference>
<dbReference type="NCBIfam" id="TIGR04098">
    <property type="entry name" value="LnmK_bifunc"/>
    <property type="match status" value="1"/>
</dbReference>
<dbReference type="InterPro" id="IPR024091">
    <property type="entry name" value="LnmK-like_bifun_acyl/decarbox"/>
</dbReference>
<reference evidence="1" key="1">
    <citation type="submission" date="2023-02" db="EMBL/GenBank/DDBJ databases">
        <title>Description of Roseinatronobacter alkalisoli sp. nov., an alkaliphilic bacerium isolated from soda soil.</title>
        <authorList>
            <person name="Wei W."/>
        </authorList>
    </citation>
    <scope>NUCLEOTIDE SEQUENCE</scope>
    <source>
        <strain evidence="1">HJB301</strain>
    </source>
</reference>